<proteinExistence type="inferred from homology"/>
<evidence type="ECO:0000256" key="10">
    <source>
        <dbReference type="RuleBase" id="RU361169"/>
    </source>
</evidence>
<keyword evidence="5 10" id="KW-0378">Hydrolase</keyword>
<dbReference type="Gene3D" id="2.160.20.10">
    <property type="entry name" value="Single-stranded right-handed beta-helix, Pectin lyase-like"/>
    <property type="match status" value="1"/>
</dbReference>
<gene>
    <name evidence="13" type="ORF">HDK90DRAFT_503676</name>
</gene>
<feature type="signal peptide" evidence="12">
    <location>
        <begin position="1"/>
        <end position="20"/>
    </location>
</feature>
<dbReference type="EMBL" id="JBBWRZ010000006">
    <property type="protein sequence ID" value="KAK8233807.1"/>
    <property type="molecule type" value="Genomic_DNA"/>
</dbReference>
<accession>A0ABR1YMS4</accession>
<keyword evidence="7" id="KW-0325">Glycoprotein</keyword>
<keyword evidence="9" id="KW-0961">Cell wall biogenesis/degradation</keyword>
<evidence type="ECO:0000256" key="6">
    <source>
        <dbReference type="ARBA" id="ARBA00023157"/>
    </source>
</evidence>
<evidence type="ECO:0000256" key="5">
    <source>
        <dbReference type="ARBA" id="ARBA00022801"/>
    </source>
</evidence>
<sequence>MHFPTTFLTALCLIPSFVSGQLSGPVGPKTTIEQKRGVKVCDVTQFGAKADKSTDLGPALFKAHAACKGGGVVVIPKGDYAMSTWVKLAGGVAWALQLDGVIYRTGKVADNMIMIEHTRDVEVFSGTGGGAIQGNGFEFHQDARSGTGPRLLRFWDTTDFSAHDFALVDSPSFHLVIDTCTNGEIYNLVIRGGFLGGTDGIDVWGTNLWIHDCMITNKDECVTVKSPSKFLLIESIYCNWSGGCGLGSLPANTDISNIHYKNVYTVSSNAMILIKSKGGGGTVANVKFENFIGHGNAYGLDIDQNWMGQKPVSGNGVQITGIVATNWKGRMANGAQRGYLKAVCADAVPCKDVTLEDVVMGTEQGNQLKNECKSAYGKGGCLKPGAGGSYPSTSQLIDAPASGYEAPRLEDDLKNHFGTTQEIPIPAFPKAFFPGIQPLKPLAAEKRGPTLPRQPRRRRGADAAAKRVFI</sequence>
<comment type="subcellular location">
    <subcellularLocation>
        <location evidence="1">Secreted</location>
    </subcellularLocation>
</comment>
<dbReference type="InterPro" id="IPR012334">
    <property type="entry name" value="Pectin_lyas_fold"/>
</dbReference>
<protein>
    <submittedName>
        <fullName evidence="13">Pectin lyase fold/virulence factor</fullName>
    </submittedName>
</protein>
<evidence type="ECO:0000256" key="9">
    <source>
        <dbReference type="ARBA" id="ARBA00023316"/>
    </source>
</evidence>
<dbReference type="SUPFAM" id="SSF51126">
    <property type="entry name" value="Pectin lyase-like"/>
    <property type="match status" value="1"/>
</dbReference>
<dbReference type="InterPro" id="IPR011050">
    <property type="entry name" value="Pectin_lyase_fold/virulence"/>
</dbReference>
<dbReference type="InterPro" id="IPR000743">
    <property type="entry name" value="Glyco_hydro_28"/>
</dbReference>
<dbReference type="Proteomes" id="UP001492380">
    <property type="component" value="Unassembled WGS sequence"/>
</dbReference>
<comment type="caution">
    <text evidence="13">The sequence shown here is derived from an EMBL/GenBank/DDBJ whole genome shotgun (WGS) entry which is preliminary data.</text>
</comment>
<evidence type="ECO:0000256" key="3">
    <source>
        <dbReference type="ARBA" id="ARBA00022525"/>
    </source>
</evidence>
<keyword evidence="13" id="KW-0456">Lyase</keyword>
<evidence type="ECO:0000256" key="8">
    <source>
        <dbReference type="ARBA" id="ARBA00023295"/>
    </source>
</evidence>
<evidence type="ECO:0000256" key="11">
    <source>
        <dbReference type="SAM" id="MobiDB-lite"/>
    </source>
</evidence>
<keyword evidence="6" id="KW-1015">Disulfide bond</keyword>
<evidence type="ECO:0000313" key="14">
    <source>
        <dbReference type="Proteomes" id="UP001492380"/>
    </source>
</evidence>
<feature type="region of interest" description="Disordered" evidence="11">
    <location>
        <begin position="443"/>
        <end position="470"/>
    </location>
</feature>
<organism evidence="13 14">
    <name type="scientific">Phyllosticta capitalensis</name>
    <dbReference type="NCBI Taxonomy" id="121624"/>
    <lineage>
        <taxon>Eukaryota</taxon>
        <taxon>Fungi</taxon>
        <taxon>Dikarya</taxon>
        <taxon>Ascomycota</taxon>
        <taxon>Pezizomycotina</taxon>
        <taxon>Dothideomycetes</taxon>
        <taxon>Dothideomycetes incertae sedis</taxon>
        <taxon>Botryosphaeriales</taxon>
        <taxon>Phyllostictaceae</taxon>
        <taxon>Phyllosticta</taxon>
    </lineage>
</organism>
<evidence type="ECO:0000256" key="2">
    <source>
        <dbReference type="ARBA" id="ARBA00008834"/>
    </source>
</evidence>
<evidence type="ECO:0000256" key="12">
    <source>
        <dbReference type="SAM" id="SignalP"/>
    </source>
</evidence>
<keyword evidence="14" id="KW-1185">Reference proteome</keyword>
<keyword evidence="3" id="KW-0964">Secreted</keyword>
<dbReference type="GO" id="GO:0016829">
    <property type="term" value="F:lyase activity"/>
    <property type="evidence" value="ECO:0007669"/>
    <property type="project" value="UniProtKB-KW"/>
</dbReference>
<feature type="chain" id="PRO_5046893812" evidence="12">
    <location>
        <begin position="21"/>
        <end position="470"/>
    </location>
</feature>
<dbReference type="PANTHER" id="PTHR31736">
    <property type="match status" value="1"/>
</dbReference>
<dbReference type="PANTHER" id="PTHR31736:SF19">
    <property type="entry name" value="PECTIN LYASE SUPERFAMILY PROTEIN-RELATED"/>
    <property type="match status" value="1"/>
</dbReference>
<keyword evidence="4 12" id="KW-0732">Signal</keyword>
<keyword evidence="8 10" id="KW-0326">Glycosidase</keyword>
<comment type="similarity">
    <text evidence="2 10">Belongs to the glycosyl hydrolase 28 family.</text>
</comment>
<evidence type="ECO:0000256" key="7">
    <source>
        <dbReference type="ARBA" id="ARBA00023180"/>
    </source>
</evidence>
<feature type="compositionally biased region" description="Basic and acidic residues" evidence="11">
    <location>
        <begin position="460"/>
        <end position="470"/>
    </location>
</feature>
<evidence type="ECO:0000313" key="13">
    <source>
        <dbReference type="EMBL" id="KAK8233807.1"/>
    </source>
</evidence>
<reference evidence="13 14" key="1">
    <citation type="submission" date="2024-04" db="EMBL/GenBank/DDBJ databases">
        <title>Phyllosticta paracitricarpa is synonymous to the EU quarantine fungus P. citricarpa based on phylogenomic analyses.</title>
        <authorList>
            <consortium name="Lawrence Berkeley National Laboratory"/>
            <person name="Van Ingen-Buijs V.A."/>
            <person name="Van Westerhoven A.C."/>
            <person name="Haridas S."/>
            <person name="Skiadas P."/>
            <person name="Martin F."/>
            <person name="Groenewald J.Z."/>
            <person name="Crous P.W."/>
            <person name="Seidl M.F."/>
        </authorList>
    </citation>
    <scope>NUCLEOTIDE SEQUENCE [LARGE SCALE GENOMIC DNA]</scope>
    <source>
        <strain evidence="13 14">CBS 123374</strain>
    </source>
</reference>
<dbReference type="Pfam" id="PF00295">
    <property type="entry name" value="Glyco_hydro_28"/>
    <property type="match status" value="1"/>
</dbReference>
<evidence type="ECO:0000256" key="4">
    <source>
        <dbReference type="ARBA" id="ARBA00022729"/>
    </source>
</evidence>
<evidence type="ECO:0000256" key="1">
    <source>
        <dbReference type="ARBA" id="ARBA00004613"/>
    </source>
</evidence>
<name>A0ABR1YMS4_9PEZI</name>